<dbReference type="EMBL" id="JAEPRD010000139">
    <property type="protein sequence ID" value="KAG2196805.1"/>
    <property type="molecule type" value="Genomic_DNA"/>
</dbReference>
<dbReference type="AlphaFoldDB" id="A0A8H7UV46"/>
<evidence type="ECO:0000259" key="1">
    <source>
        <dbReference type="PROSITE" id="PS50010"/>
    </source>
</evidence>
<evidence type="ECO:0000313" key="3">
    <source>
        <dbReference type="Proteomes" id="UP000603453"/>
    </source>
</evidence>
<dbReference type="Gene3D" id="2.30.29.30">
    <property type="entry name" value="Pleckstrin-homology domain (PH domain)/Phosphotyrosine-binding domain (PTB)"/>
    <property type="match status" value="1"/>
</dbReference>
<gene>
    <name evidence="2" type="ORF">INT47_002732</name>
</gene>
<comment type="caution">
    <text evidence="2">The sequence shown here is derived from an EMBL/GenBank/DDBJ whole genome shotgun (WGS) entry which is preliminary data.</text>
</comment>
<dbReference type="Proteomes" id="UP000603453">
    <property type="component" value="Unassembled WGS sequence"/>
</dbReference>
<dbReference type="SMART" id="SM00233">
    <property type="entry name" value="PH"/>
    <property type="match status" value="1"/>
</dbReference>
<dbReference type="OrthoDB" id="660555at2759"/>
<reference evidence="2" key="1">
    <citation type="submission" date="2020-12" db="EMBL/GenBank/DDBJ databases">
        <title>Metabolic potential, ecology and presence of endohyphal bacteria is reflected in genomic diversity of Mucoromycotina.</title>
        <authorList>
            <person name="Muszewska A."/>
            <person name="Okrasinska A."/>
            <person name="Steczkiewicz K."/>
            <person name="Drgas O."/>
            <person name="Orlowska M."/>
            <person name="Perlinska-Lenart U."/>
            <person name="Aleksandrzak-Piekarczyk T."/>
            <person name="Szatraj K."/>
            <person name="Zielenkiewicz U."/>
            <person name="Pilsyk S."/>
            <person name="Malc E."/>
            <person name="Mieczkowski P."/>
            <person name="Kruszewska J.S."/>
            <person name="Biernat P."/>
            <person name="Pawlowska J."/>
        </authorList>
    </citation>
    <scope>NUCLEOTIDE SEQUENCE</scope>
    <source>
        <strain evidence="2">WA0000017839</strain>
    </source>
</reference>
<sequence length="500" mass="56577">MSSITTDESSYGSHLWRQPSVMSAASSNLTSSSGADSCISMDSGCMTSTDQLSFLTHRSENYHQLMDDLAIIDEIYQTFDDEVESEPYERQVADAARNVAQKKSVADQMCQSEQQHINDMLNFERYYLTPINEWINDPANAGIFAKYPGLCSKPAMNNLFADTAEMTLAHQNFCKVLKERLDMWGPTQFISDIFAHFYDKLNVYETFLNGYPNTIVTIDSLYTKSATFPKYIDNYVSQANNPTVKDLVYYLKSSISRLSSYSIYVTELASATEPSHPDYQALNRIKDKFVQREKQWKTIVKDRLGHVRVLEASRSIQGNIAVVTIARRLYISSVITQVDLTEPHSTADTRTYVLYNDMLIYCQKIKSYSKKASKSGSGGPVKLQFKGIISLKVAEVLPLSAKTIAKISEVKKHSALSSFMRKSEPQTTVGPRLVYGFELKVQGSSDEVMGLGDNYVYPMPTHGPLSIVKRTLIMRTQTEAEQNAWMTLIRRVHHNVTRRR</sequence>
<dbReference type="InterPro" id="IPR001849">
    <property type="entry name" value="PH_domain"/>
</dbReference>
<dbReference type="PROSITE" id="PS50010">
    <property type="entry name" value="DH_2"/>
    <property type="match status" value="1"/>
</dbReference>
<proteinExistence type="predicted"/>
<dbReference type="Pfam" id="PF00621">
    <property type="entry name" value="RhoGEF"/>
    <property type="match status" value="1"/>
</dbReference>
<dbReference type="InterPro" id="IPR035899">
    <property type="entry name" value="DBL_dom_sf"/>
</dbReference>
<dbReference type="InterPro" id="IPR000219">
    <property type="entry name" value="DH_dom"/>
</dbReference>
<dbReference type="SMART" id="SM00325">
    <property type="entry name" value="RhoGEF"/>
    <property type="match status" value="1"/>
</dbReference>
<dbReference type="GO" id="GO:0005085">
    <property type="term" value="F:guanyl-nucleotide exchange factor activity"/>
    <property type="evidence" value="ECO:0007669"/>
    <property type="project" value="InterPro"/>
</dbReference>
<dbReference type="InterPro" id="IPR051092">
    <property type="entry name" value="FYVE_RhoGEF_PH"/>
</dbReference>
<dbReference type="PANTHER" id="PTHR12673">
    <property type="entry name" value="FACIOGENITAL DYSPLASIA PROTEIN"/>
    <property type="match status" value="1"/>
</dbReference>
<dbReference type="InterPro" id="IPR011993">
    <property type="entry name" value="PH-like_dom_sf"/>
</dbReference>
<name>A0A8H7UV46_9FUNG</name>
<dbReference type="GO" id="GO:0005737">
    <property type="term" value="C:cytoplasm"/>
    <property type="evidence" value="ECO:0007669"/>
    <property type="project" value="TreeGrafter"/>
</dbReference>
<dbReference type="SUPFAM" id="SSF48065">
    <property type="entry name" value="DBL homology domain (DH-domain)"/>
    <property type="match status" value="1"/>
</dbReference>
<evidence type="ECO:0000313" key="2">
    <source>
        <dbReference type="EMBL" id="KAG2196805.1"/>
    </source>
</evidence>
<organism evidence="2 3">
    <name type="scientific">Mucor saturninus</name>
    <dbReference type="NCBI Taxonomy" id="64648"/>
    <lineage>
        <taxon>Eukaryota</taxon>
        <taxon>Fungi</taxon>
        <taxon>Fungi incertae sedis</taxon>
        <taxon>Mucoromycota</taxon>
        <taxon>Mucoromycotina</taxon>
        <taxon>Mucoromycetes</taxon>
        <taxon>Mucorales</taxon>
        <taxon>Mucorineae</taxon>
        <taxon>Mucoraceae</taxon>
        <taxon>Mucor</taxon>
    </lineage>
</organism>
<protein>
    <recommendedName>
        <fullName evidence="1">DH domain-containing protein</fullName>
    </recommendedName>
</protein>
<dbReference type="SUPFAM" id="SSF50729">
    <property type="entry name" value="PH domain-like"/>
    <property type="match status" value="1"/>
</dbReference>
<keyword evidence="3" id="KW-1185">Reference proteome</keyword>
<accession>A0A8H7UV46</accession>
<dbReference type="Gene3D" id="1.20.900.10">
    <property type="entry name" value="Dbl homology (DH) domain"/>
    <property type="match status" value="1"/>
</dbReference>
<dbReference type="PANTHER" id="PTHR12673:SF159">
    <property type="entry name" value="LD03170P"/>
    <property type="match status" value="1"/>
</dbReference>
<feature type="domain" description="DH" evidence="1">
    <location>
        <begin position="101"/>
        <end position="284"/>
    </location>
</feature>